<proteinExistence type="predicted"/>
<gene>
    <name evidence="1" type="ORF">ESZ91_07225</name>
</gene>
<organism evidence="1 2">
    <name type="scientific">Candidatus Borkfalkia ceftriaxoniphila</name>
    <dbReference type="NCBI Taxonomy" id="2508949"/>
    <lineage>
        <taxon>Bacteria</taxon>
        <taxon>Bacillati</taxon>
        <taxon>Bacillota</taxon>
        <taxon>Clostridia</taxon>
        <taxon>Christensenellales</taxon>
        <taxon>Christensenellaceae</taxon>
        <taxon>Candidatus Borkfalkia</taxon>
    </lineage>
</organism>
<evidence type="ECO:0000313" key="1">
    <source>
        <dbReference type="EMBL" id="RXZ62177.1"/>
    </source>
</evidence>
<dbReference type="Proteomes" id="UP000291269">
    <property type="component" value="Unassembled WGS sequence"/>
</dbReference>
<name>A0A4Q2KDV2_9FIRM</name>
<dbReference type="AlphaFoldDB" id="A0A4Q2KDV2"/>
<dbReference type="EMBL" id="SDOZ01000002">
    <property type="protein sequence ID" value="RXZ62177.1"/>
    <property type="molecule type" value="Genomic_DNA"/>
</dbReference>
<sequence>MPQKIKRRSDPCGVSDYKGILSCCNARKQAAQRPLFFAIRLLSARNVHDFSFVVSADIVARENNFVNQPLTNAEIWNTMKV</sequence>
<comment type="caution">
    <text evidence="1">The sequence shown here is derived from an EMBL/GenBank/DDBJ whole genome shotgun (WGS) entry which is preliminary data.</text>
</comment>
<protein>
    <submittedName>
        <fullName evidence="1">Uncharacterized protein</fullName>
    </submittedName>
</protein>
<dbReference type="RefSeq" id="WP_129225622.1">
    <property type="nucleotide sequence ID" value="NZ_SDOZ01000002.1"/>
</dbReference>
<reference evidence="1 2" key="1">
    <citation type="journal article" date="2019" name="Gut">
        <title>Antibiotics-induced monodominance of a novel gut bacterial order.</title>
        <authorList>
            <person name="Hildebrand F."/>
            <person name="Moitinho-Silva L."/>
            <person name="Blasche S."/>
            <person name="Jahn M.T."/>
            <person name="Gossmann T.I."/>
            <person name="Heuerta-Cepas J."/>
            <person name="Hercog R."/>
            <person name="Luetge M."/>
            <person name="Bahram M."/>
            <person name="Pryszlak A."/>
            <person name="Alves R.J."/>
            <person name="Waszak S.M."/>
            <person name="Zhu A."/>
            <person name="Ye L."/>
            <person name="Costea P.I."/>
            <person name="Aalvink S."/>
            <person name="Belzer C."/>
            <person name="Forslund S.K."/>
            <person name="Sunagawa S."/>
            <person name="Hentschel U."/>
            <person name="Merten C."/>
            <person name="Patil K.R."/>
            <person name="Benes V."/>
            <person name="Bork P."/>
        </authorList>
    </citation>
    <scope>NUCLEOTIDE SEQUENCE [LARGE SCALE GENOMIC DNA]</scope>
    <source>
        <strain evidence="1 2">HDS1380</strain>
    </source>
</reference>
<keyword evidence="2" id="KW-1185">Reference proteome</keyword>
<evidence type="ECO:0000313" key="2">
    <source>
        <dbReference type="Proteomes" id="UP000291269"/>
    </source>
</evidence>
<accession>A0A4Q2KDV2</accession>